<dbReference type="AlphaFoldDB" id="A0A495DLL1"/>
<organism evidence="1 2">
    <name type="scientific">Maricaulis maris</name>
    <dbReference type="NCBI Taxonomy" id="74318"/>
    <lineage>
        <taxon>Bacteria</taxon>
        <taxon>Pseudomonadati</taxon>
        <taxon>Pseudomonadota</taxon>
        <taxon>Alphaproteobacteria</taxon>
        <taxon>Maricaulales</taxon>
        <taxon>Maricaulaceae</taxon>
        <taxon>Maricaulis</taxon>
    </lineage>
</organism>
<dbReference type="Proteomes" id="UP000273675">
    <property type="component" value="Unassembled WGS sequence"/>
</dbReference>
<dbReference type="OrthoDB" id="7632559at2"/>
<dbReference type="EMBL" id="RBIM01000001">
    <property type="protein sequence ID" value="RKR03798.1"/>
    <property type="molecule type" value="Genomic_DNA"/>
</dbReference>
<dbReference type="RefSeq" id="WP_121209712.1">
    <property type="nucleotide sequence ID" value="NZ_RBIM01000001.1"/>
</dbReference>
<name>A0A495DLL1_9PROT</name>
<evidence type="ECO:0000313" key="1">
    <source>
        <dbReference type="EMBL" id="RKR03798.1"/>
    </source>
</evidence>
<reference evidence="1 2" key="1">
    <citation type="submission" date="2018-10" db="EMBL/GenBank/DDBJ databases">
        <title>Genomic Encyclopedia of Type Strains, Phase IV (KMG-IV): sequencing the most valuable type-strain genomes for metagenomic binning, comparative biology and taxonomic classification.</title>
        <authorList>
            <person name="Goeker M."/>
        </authorList>
    </citation>
    <scope>NUCLEOTIDE SEQUENCE [LARGE SCALE GENOMIC DNA]</scope>
    <source>
        <strain evidence="1 2">DSM 4734</strain>
    </source>
</reference>
<protein>
    <submittedName>
        <fullName evidence="1">Uncharacterized protein</fullName>
    </submittedName>
</protein>
<comment type="caution">
    <text evidence="1">The sequence shown here is derived from an EMBL/GenBank/DDBJ whole genome shotgun (WGS) entry which is preliminary data.</text>
</comment>
<evidence type="ECO:0000313" key="2">
    <source>
        <dbReference type="Proteomes" id="UP000273675"/>
    </source>
</evidence>
<gene>
    <name evidence="1" type="ORF">C7435_0237</name>
</gene>
<sequence length="74" mass="8195">MACDFPDDRPRAVADHAQRAVRDWLETQARVTGYWRDVLLSSGGSLALIEALDDHARFLEAAALRGEGDVLQTQ</sequence>
<proteinExistence type="predicted"/>
<accession>A0A495DLL1</accession>